<feature type="region of interest" description="Disordered" evidence="1">
    <location>
        <begin position="1"/>
        <end position="45"/>
    </location>
</feature>
<evidence type="ECO:0000313" key="4">
    <source>
        <dbReference type="Proteomes" id="UP001500449"/>
    </source>
</evidence>
<dbReference type="InterPro" id="IPR007361">
    <property type="entry name" value="DUF427"/>
</dbReference>
<dbReference type="PANTHER" id="PTHR43058">
    <property type="entry name" value="SLR0655 PROTEIN"/>
    <property type="match status" value="1"/>
</dbReference>
<feature type="domain" description="DUF427" evidence="2">
    <location>
        <begin position="49"/>
        <end position="140"/>
    </location>
</feature>
<protein>
    <submittedName>
        <fullName evidence="3">DUF427 domain-containing protein</fullName>
    </submittedName>
</protein>
<reference evidence="3 4" key="1">
    <citation type="journal article" date="2019" name="Int. J. Syst. Evol. Microbiol.">
        <title>The Global Catalogue of Microorganisms (GCM) 10K type strain sequencing project: providing services to taxonomists for standard genome sequencing and annotation.</title>
        <authorList>
            <consortium name="The Broad Institute Genomics Platform"/>
            <consortium name="The Broad Institute Genome Sequencing Center for Infectious Disease"/>
            <person name="Wu L."/>
            <person name="Ma J."/>
        </authorList>
    </citation>
    <scope>NUCLEOTIDE SEQUENCE [LARGE SCALE GENOMIC DNA]</scope>
    <source>
        <strain evidence="3 4">JCM 16009</strain>
    </source>
</reference>
<sequence>MGPGRRAASRRPSYRHPVRPHPEKPGPGQESVWDYPRPPRAERSTRRAVVRHAGTVVVDTSDLVRVLETSHPPTWYLPRTAFTEGVLRPVTRTTVCEWKGVARYVDVVVPGAAPLEAVGWWYPEPDRRYPELTDRVALYAAPFDEISLDGEQVAPQPGGFYGGWVTADVVGPFKGGPGSWGW</sequence>
<evidence type="ECO:0000256" key="1">
    <source>
        <dbReference type="SAM" id="MobiDB-lite"/>
    </source>
</evidence>
<dbReference type="Gene3D" id="2.170.150.40">
    <property type="entry name" value="Domain of unknown function (DUF427)"/>
    <property type="match status" value="1"/>
</dbReference>
<evidence type="ECO:0000313" key="3">
    <source>
        <dbReference type="EMBL" id="GAA1857223.1"/>
    </source>
</evidence>
<evidence type="ECO:0000259" key="2">
    <source>
        <dbReference type="Pfam" id="PF04248"/>
    </source>
</evidence>
<feature type="compositionally biased region" description="Basic residues" evidence="1">
    <location>
        <begin position="7"/>
        <end position="19"/>
    </location>
</feature>
<comment type="caution">
    <text evidence="3">The sequence shown here is derived from an EMBL/GenBank/DDBJ whole genome shotgun (WGS) entry which is preliminary data.</text>
</comment>
<dbReference type="InterPro" id="IPR038694">
    <property type="entry name" value="DUF427_sf"/>
</dbReference>
<keyword evidence="4" id="KW-1185">Reference proteome</keyword>
<dbReference type="Proteomes" id="UP001500449">
    <property type="component" value="Unassembled WGS sequence"/>
</dbReference>
<dbReference type="EMBL" id="BAAAQK010000013">
    <property type="protein sequence ID" value="GAA1857223.1"/>
    <property type="molecule type" value="Genomic_DNA"/>
</dbReference>
<proteinExistence type="predicted"/>
<name>A0ABN2N8C1_9PSEU</name>
<accession>A0ABN2N8C1</accession>
<organism evidence="3 4">
    <name type="scientific">Pseudonocardia ailaonensis</name>
    <dbReference type="NCBI Taxonomy" id="367279"/>
    <lineage>
        <taxon>Bacteria</taxon>
        <taxon>Bacillati</taxon>
        <taxon>Actinomycetota</taxon>
        <taxon>Actinomycetes</taxon>
        <taxon>Pseudonocardiales</taxon>
        <taxon>Pseudonocardiaceae</taxon>
        <taxon>Pseudonocardia</taxon>
    </lineage>
</organism>
<dbReference type="PANTHER" id="PTHR43058:SF1">
    <property type="entry name" value="DUF427 DOMAIN-CONTAINING PROTEIN"/>
    <property type="match status" value="1"/>
</dbReference>
<gene>
    <name evidence="3" type="ORF">GCM10009836_41850</name>
</gene>
<dbReference type="Pfam" id="PF04248">
    <property type="entry name" value="NTP_transf_9"/>
    <property type="match status" value="1"/>
</dbReference>